<name>A0AAV2TJP7_CALDB</name>
<dbReference type="EMBL" id="CAXLJL010000390">
    <property type="protein sequence ID" value="CAL5137419.1"/>
    <property type="molecule type" value="Genomic_DNA"/>
</dbReference>
<feature type="compositionally biased region" description="Basic and acidic residues" evidence="1">
    <location>
        <begin position="160"/>
        <end position="181"/>
    </location>
</feature>
<organism evidence="2 3">
    <name type="scientific">Calicophoron daubneyi</name>
    <name type="common">Rumen fluke</name>
    <name type="synonym">Paramphistomum daubneyi</name>
    <dbReference type="NCBI Taxonomy" id="300641"/>
    <lineage>
        <taxon>Eukaryota</taxon>
        <taxon>Metazoa</taxon>
        <taxon>Spiralia</taxon>
        <taxon>Lophotrochozoa</taxon>
        <taxon>Platyhelminthes</taxon>
        <taxon>Trematoda</taxon>
        <taxon>Digenea</taxon>
        <taxon>Plagiorchiida</taxon>
        <taxon>Pronocephalata</taxon>
        <taxon>Paramphistomoidea</taxon>
        <taxon>Paramphistomidae</taxon>
        <taxon>Calicophoron</taxon>
    </lineage>
</organism>
<feature type="region of interest" description="Disordered" evidence="1">
    <location>
        <begin position="116"/>
        <end position="181"/>
    </location>
</feature>
<comment type="caution">
    <text evidence="2">The sequence shown here is derived from an EMBL/GenBank/DDBJ whole genome shotgun (WGS) entry which is preliminary data.</text>
</comment>
<feature type="compositionally biased region" description="Polar residues" evidence="1">
    <location>
        <begin position="143"/>
        <end position="157"/>
    </location>
</feature>
<evidence type="ECO:0000256" key="1">
    <source>
        <dbReference type="SAM" id="MobiDB-lite"/>
    </source>
</evidence>
<reference evidence="2" key="1">
    <citation type="submission" date="2024-06" db="EMBL/GenBank/DDBJ databases">
        <authorList>
            <person name="Liu X."/>
            <person name="Lenzi L."/>
            <person name="Haldenby T S."/>
            <person name="Uol C."/>
        </authorList>
    </citation>
    <scope>NUCLEOTIDE SEQUENCE</scope>
</reference>
<evidence type="ECO:0000313" key="3">
    <source>
        <dbReference type="Proteomes" id="UP001497525"/>
    </source>
</evidence>
<dbReference type="AlphaFoldDB" id="A0AAV2TJP7"/>
<dbReference type="Proteomes" id="UP001497525">
    <property type="component" value="Unassembled WGS sequence"/>
</dbReference>
<protein>
    <submittedName>
        <fullName evidence="2">Uncharacterized protein</fullName>
    </submittedName>
</protein>
<proteinExistence type="predicted"/>
<gene>
    <name evidence="2" type="ORF">CDAUBV1_LOCUS11732</name>
</gene>
<accession>A0AAV2TJP7</accession>
<sequence length="181" mass="20203">MACKKEKPAKGILKMEHETGPSLGAYNLYAKRASFKDDVIFQQFLPEKPEEPAITPPVVEQHMPIAPEEGEEDLTPEEIRKRNEFKEKRRLLALEGADGLDIKAVLAHRVSLVDAVEEEQEPSWEGCSGDNPPESFEIVVPDRTNQPEPDSPVQSGSCRPVEDKSTNKSKTGQDEHMAEVQ</sequence>
<dbReference type="EMBL" id="CAXLJL010000390">
    <property type="protein sequence ID" value="CAL5137420.1"/>
    <property type="molecule type" value="Genomic_DNA"/>
</dbReference>
<evidence type="ECO:0000313" key="2">
    <source>
        <dbReference type="EMBL" id="CAL5137420.1"/>
    </source>
</evidence>